<evidence type="ECO:0000313" key="3">
    <source>
        <dbReference type="Proteomes" id="UP001243330"/>
    </source>
</evidence>
<accession>A0AAD9ASM3</accession>
<dbReference type="EMBL" id="JAQOWY010000075">
    <property type="protein sequence ID" value="KAK1852412.1"/>
    <property type="molecule type" value="Genomic_DNA"/>
</dbReference>
<sequence length="201" mass="22562">MWYCRHERRPDRASPRPSLPRPGPEMATDEGWNSAKLKGIFAFESFRRARRRWQQGCAISSCVPHLRRCSVYCQTMGCLSRGVLETMEDSPNSSSIDLIRQDQQPVQPRSPQLGARKVNGSAEKAIEFAASRGRICSGNGQLQHRSIVPCPCWMQMSITQALSRMASRNVSTEKAHLCLLHVKETPELQMPSHKGVDGSPM</sequence>
<protein>
    <submittedName>
        <fullName evidence="2">Uncharacterized protein</fullName>
    </submittedName>
</protein>
<reference evidence="2" key="1">
    <citation type="submission" date="2023-01" db="EMBL/GenBank/DDBJ databases">
        <title>Colletotrichum chrysophilum M932 genome sequence.</title>
        <authorList>
            <person name="Baroncelli R."/>
        </authorList>
    </citation>
    <scope>NUCLEOTIDE SEQUENCE</scope>
    <source>
        <strain evidence="2">M932</strain>
    </source>
</reference>
<feature type="region of interest" description="Disordered" evidence="1">
    <location>
        <begin position="1"/>
        <end position="31"/>
    </location>
</feature>
<gene>
    <name evidence="2" type="ORF">CCHR01_04958</name>
</gene>
<keyword evidence="3" id="KW-1185">Reference proteome</keyword>
<name>A0AAD9ASM3_9PEZI</name>
<evidence type="ECO:0000256" key="1">
    <source>
        <dbReference type="SAM" id="MobiDB-lite"/>
    </source>
</evidence>
<dbReference type="AlphaFoldDB" id="A0AAD9ASM3"/>
<proteinExistence type="predicted"/>
<organism evidence="2 3">
    <name type="scientific">Colletotrichum chrysophilum</name>
    <dbReference type="NCBI Taxonomy" id="1836956"/>
    <lineage>
        <taxon>Eukaryota</taxon>
        <taxon>Fungi</taxon>
        <taxon>Dikarya</taxon>
        <taxon>Ascomycota</taxon>
        <taxon>Pezizomycotina</taxon>
        <taxon>Sordariomycetes</taxon>
        <taxon>Hypocreomycetidae</taxon>
        <taxon>Glomerellales</taxon>
        <taxon>Glomerellaceae</taxon>
        <taxon>Colletotrichum</taxon>
        <taxon>Colletotrichum gloeosporioides species complex</taxon>
    </lineage>
</organism>
<evidence type="ECO:0000313" key="2">
    <source>
        <dbReference type="EMBL" id="KAK1852412.1"/>
    </source>
</evidence>
<feature type="compositionally biased region" description="Basic and acidic residues" evidence="1">
    <location>
        <begin position="1"/>
        <end position="14"/>
    </location>
</feature>
<comment type="caution">
    <text evidence="2">The sequence shown here is derived from an EMBL/GenBank/DDBJ whole genome shotgun (WGS) entry which is preliminary data.</text>
</comment>
<dbReference type="Proteomes" id="UP001243330">
    <property type="component" value="Unassembled WGS sequence"/>
</dbReference>